<feature type="region of interest" description="Disordered" evidence="3">
    <location>
        <begin position="30"/>
        <end position="145"/>
    </location>
</feature>
<dbReference type="SMART" id="SM00993">
    <property type="entry name" value="YL1_C"/>
    <property type="match status" value="1"/>
</dbReference>
<feature type="compositionally biased region" description="Acidic residues" evidence="3">
    <location>
        <begin position="51"/>
        <end position="74"/>
    </location>
</feature>
<organism evidence="5 6">
    <name type="scientific">Brassicogethes aeneus</name>
    <name type="common">Rape pollen beetle</name>
    <name type="synonym">Meligethes aeneus</name>
    <dbReference type="NCBI Taxonomy" id="1431903"/>
    <lineage>
        <taxon>Eukaryota</taxon>
        <taxon>Metazoa</taxon>
        <taxon>Ecdysozoa</taxon>
        <taxon>Arthropoda</taxon>
        <taxon>Hexapoda</taxon>
        <taxon>Insecta</taxon>
        <taxon>Pterygota</taxon>
        <taxon>Neoptera</taxon>
        <taxon>Endopterygota</taxon>
        <taxon>Coleoptera</taxon>
        <taxon>Polyphaga</taxon>
        <taxon>Cucujiformia</taxon>
        <taxon>Nitidulidae</taxon>
        <taxon>Meligethinae</taxon>
        <taxon>Brassicogethes</taxon>
    </lineage>
</organism>
<dbReference type="Pfam" id="PF05764">
    <property type="entry name" value="YL1"/>
    <property type="match status" value="1"/>
</dbReference>
<evidence type="ECO:0000256" key="3">
    <source>
        <dbReference type="SAM" id="MobiDB-lite"/>
    </source>
</evidence>
<evidence type="ECO:0000256" key="2">
    <source>
        <dbReference type="ARBA" id="ARBA00020000"/>
    </source>
</evidence>
<dbReference type="Proteomes" id="UP001154078">
    <property type="component" value="Chromosome 6"/>
</dbReference>
<dbReference type="OrthoDB" id="78296at2759"/>
<feature type="compositionally biased region" description="Low complexity" evidence="3">
    <location>
        <begin position="134"/>
        <end position="144"/>
    </location>
</feature>
<evidence type="ECO:0000256" key="1">
    <source>
        <dbReference type="ARBA" id="ARBA00006832"/>
    </source>
</evidence>
<feature type="domain" description="Vps72/YL1 C-terminal" evidence="4">
    <location>
        <begin position="270"/>
        <end position="299"/>
    </location>
</feature>
<accession>A0A9P0BDL0</accession>
<protein>
    <recommendedName>
        <fullName evidence="2">Vacuolar protein sorting-associated protein 72 homolog</fullName>
    </recommendedName>
</protein>
<feature type="region of interest" description="Disordered" evidence="3">
    <location>
        <begin position="1"/>
        <end position="20"/>
    </location>
</feature>
<gene>
    <name evidence="5" type="ORF">MELIAE_LOCUS9705</name>
</gene>
<evidence type="ECO:0000259" key="4">
    <source>
        <dbReference type="SMART" id="SM00993"/>
    </source>
</evidence>
<keyword evidence="6" id="KW-1185">Reference proteome</keyword>
<name>A0A9P0BDL0_BRAAE</name>
<feature type="compositionally biased region" description="Low complexity" evidence="3">
    <location>
        <begin position="94"/>
        <end position="118"/>
    </location>
</feature>
<dbReference type="InterPro" id="IPR013272">
    <property type="entry name" value="Vps72/YL1_C"/>
</dbReference>
<dbReference type="Pfam" id="PF08265">
    <property type="entry name" value="YL1_C"/>
    <property type="match status" value="1"/>
</dbReference>
<proteinExistence type="inferred from homology"/>
<dbReference type="PANTHER" id="PTHR13275:SF4">
    <property type="entry name" value="VACUOLAR PROTEIN SORTING-ASSOCIATED PROTEIN 72 HOMOLOG"/>
    <property type="match status" value="1"/>
</dbReference>
<sequence length="349" mass="40558">MATGRERRSNAGNRMSKLLDEEEECQDEFYKENYGGFVETESDNEYRAEKEEEDVVDSDFSIDENDEPISDNEEEGQKKKRRLLVTKAYKEPPKQTTQKPKAKVLKPTTPKVKTLTPAQQQQQNDSYERKSIRKSTAAKSAATAQRIKVRNLEQKKKVKKPKEEEWIPTQEELLAEAKITEVENIMSLEKYQKMESEKKTKRSDKKAFTGPVIQYKSTRMPVIKDINSSKIGDTETYCGRTFITIQNDPHDVVYRKMFNIRAPPSLPKKLTCAITGRHAKYVDPVTCVPYHTSSCLRIIRSAYAQQLEVHGDKNNPMVAEWLKWYKKNKDKLNREMVRKLRGDKHKLMT</sequence>
<evidence type="ECO:0000313" key="6">
    <source>
        <dbReference type="Proteomes" id="UP001154078"/>
    </source>
</evidence>
<dbReference type="EMBL" id="OV121137">
    <property type="protein sequence ID" value="CAH0559673.1"/>
    <property type="molecule type" value="Genomic_DNA"/>
</dbReference>
<evidence type="ECO:0000313" key="5">
    <source>
        <dbReference type="EMBL" id="CAH0559673.1"/>
    </source>
</evidence>
<comment type="similarity">
    <text evidence="1">Belongs to the VPS72/YL1 family.</text>
</comment>
<dbReference type="AlphaFoldDB" id="A0A9P0BDL0"/>
<dbReference type="InterPro" id="IPR046757">
    <property type="entry name" value="YL1_N"/>
</dbReference>
<dbReference type="PANTHER" id="PTHR13275">
    <property type="entry name" value="YL-1 PROTEIN TRANSCRIPTION FACTOR-LIKE 1"/>
    <property type="match status" value="1"/>
</dbReference>
<reference evidence="5" key="1">
    <citation type="submission" date="2021-12" db="EMBL/GenBank/DDBJ databases">
        <authorList>
            <person name="King R."/>
        </authorList>
    </citation>
    <scope>NUCLEOTIDE SEQUENCE</scope>
</reference>
<dbReference type="GO" id="GO:0005634">
    <property type="term" value="C:nucleus"/>
    <property type="evidence" value="ECO:0007669"/>
    <property type="project" value="TreeGrafter"/>
</dbReference>